<evidence type="ECO:0000259" key="10">
    <source>
        <dbReference type="Pfam" id="PF00171"/>
    </source>
</evidence>
<evidence type="ECO:0000256" key="9">
    <source>
        <dbReference type="RuleBase" id="RU003345"/>
    </source>
</evidence>
<dbReference type="OrthoDB" id="9762913at2"/>
<dbReference type="PIRSF" id="PIRSF036492">
    <property type="entry name" value="ALDH"/>
    <property type="match status" value="1"/>
</dbReference>
<dbReference type="InterPro" id="IPR016160">
    <property type="entry name" value="Ald_DH_CS_CYS"/>
</dbReference>
<proteinExistence type="inferred from homology"/>
<dbReference type="Gene3D" id="3.40.309.10">
    <property type="entry name" value="Aldehyde Dehydrogenase, Chain A, domain 2"/>
    <property type="match status" value="1"/>
</dbReference>
<dbReference type="RefSeq" id="WP_093045308.1">
    <property type="nucleotide sequence ID" value="NZ_FNQR01000009.1"/>
</dbReference>
<dbReference type="SUPFAM" id="SSF53720">
    <property type="entry name" value="ALDH-like"/>
    <property type="match status" value="1"/>
</dbReference>
<name>A0A1H4ESB9_9BACI</name>
<dbReference type="GO" id="GO:0016620">
    <property type="term" value="F:oxidoreductase activity, acting on the aldehyde or oxo group of donors, NAD or NADP as acceptor"/>
    <property type="evidence" value="ECO:0007669"/>
    <property type="project" value="InterPro"/>
</dbReference>
<reference evidence="11 12" key="1">
    <citation type="submission" date="2016-10" db="EMBL/GenBank/DDBJ databases">
        <authorList>
            <person name="de Groot N.N."/>
        </authorList>
    </citation>
    <scope>NUCLEOTIDE SEQUENCE [LARGE SCALE GENOMIC DNA]</scope>
    <source>
        <strain evidence="11 12">CCM7597</strain>
    </source>
</reference>
<dbReference type="PROSITE" id="PS00070">
    <property type="entry name" value="ALDEHYDE_DEHYDR_CYS"/>
    <property type="match status" value="1"/>
</dbReference>
<dbReference type="EMBL" id="FNQR01000009">
    <property type="protein sequence ID" value="SEA87400.1"/>
    <property type="molecule type" value="Genomic_DNA"/>
</dbReference>
<comment type="similarity">
    <text evidence="1 6 9">Belongs to the aldehyde dehydrogenase family.</text>
</comment>
<dbReference type="FunFam" id="3.40.605.10:FF:000007">
    <property type="entry name" value="NAD/NADP-dependent betaine aldehyde dehydrogenase"/>
    <property type="match status" value="1"/>
</dbReference>
<keyword evidence="2 6" id="KW-0560">Oxidoreductase</keyword>
<keyword evidence="3" id="KW-0520">NAD</keyword>
<feature type="active site" evidence="7 8">
    <location>
        <position position="252"/>
    </location>
</feature>
<dbReference type="InterPro" id="IPR016161">
    <property type="entry name" value="Ald_DH/histidinol_DH"/>
</dbReference>
<evidence type="ECO:0000256" key="6">
    <source>
        <dbReference type="PIRNR" id="PIRNR036492"/>
    </source>
</evidence>
<feature type="domain" description="Aldehyde dehydrogenase" evidence="10">
    <location>
        <begin position="15"/>
        <end position="473"/>
    </location>
</feature>
<dbReference type="GO" id="GO:0006081">
    <property type="term" value="P:aldehyde metabolic process"/>
    <property type="evidence" value="ECO:0007669"/>
    <property type="project" value="InterPro"/>
</dbReference>
<dbReference type="InterPro" id="IPR012394">
    <property type="entry name" value="Aldehyde_DH_NAD(P)"/>
</dbReference>
<accession>A0A1H4ESB9</accession>
<dbReference type="InterPro" id="IPR015590">
    <property type="entry name" value="Aldehyde_DH_dom"/>
</dbReference>
<evidence type="ECO:0000256" key="4">
    <source>
        <dbReference type="ARBA" id="ARBA00050326"/>
    </source>
</evidence>
<evidence type="ECO:0000256" key="5">
    <source>
        <dbReference type="ARBA" id="ARBA00054572"/>
    </source>
</evidence>
<evidence type="ECO:0000256" key="7">
    <source>
        <dbReference type="PIRSR" id="PIRSR036492-1"/>
    </source>
</evidence>
<dbReference type="InterPro" id="IPR016162">
    <property type="entry name" value="Ald_DH_N"/>
</dbReference>
<dbReference type="InterPro" id="IPR016163">
    <property type="entry name" value="Ald_DH_C"/>
</dbReference>
<organism evidence="11 12">
    <name type="scientific">Thalassobacillus cyri</name>
    <dbReference type="NCBI Taxonomy" id="571932"/>
    <lineage>
        <taxon>Bacteria</taxon>
        <taxon>Bacillati</taxon>
        <taxon>Bacillota</taxon>
        <taxon>Bacilli</taxon>
        <taxon>Bacillales</taxon>
        <taxon>Bacillaceae</taxon>
        <taxon>Thalassobacillus</taxon>
    </lineage>
</organism>
<keyword evidence="12" id="KW-1185">Reference proteome</keyword>
<dbReference type="Pfam" id="PF00171">
    <property type="entry name" value="Aldedh"/>
    <property type="match status" value="1"/>
</dbReference>
<evidence type="ECO:0000256" key="2">
    <source>
        <dbReference type="ARBA" id="ARBA00023002"/>
    </source>
</evidence>
<comment type="catalytic activity">
    <reaction evidence="4">
        <text>(2S)-3-sulfolactaldehyde + NAD(+) + H2O = (2S)-3-sulfolactate + NADH + 2 H(+)</text>
        <dbReference type="Rhea" id="RHEA:47932"/>
        <dbReference type="ChEBI" id="CHEBI:15377"/>
        <dbReference type="ChEBI" id="CHEBI:15378"/>
        <dbReference type="ChEBI" id="CHEBI:57540"/>
        <dbReference type="ChEBI" id="CHEBI:57945"/>
        <dbReference type="ChEBI" id="CHEBI:61289"/>
        <dbReference type="ChEBI" id="CHEBI:90109"/>
        <dbReference type="EC" id="1.2.1.97"/>
    </reaction>
    <physiologicalReaction direction="left-to-right" evidence="4">
        <dbReference type="Rhea" id="RHEA:47933"/>
    </physiologicalReaction>
</comment>
<dbReference type="Gene3D" id="3.40.605.10">
    <property type="entry name" value="Aldehyde Dehydrogenase, Chain A, domain 1"/>
    <property type="match status" value="1"/>
</dbReference>
<dbReference type="PANTHER" id="PTHR42986:SF1">
    <property type="entry name" value="BENZALDEHYDE DEHYDROGENASE YFMT"/>
    <property type="match status" value="1"/>
</dbReference>
<evidence type="ECO:0000313" key="12">
    <source>
        <dbReference type="Proteomes" id="UP000198584"/>
    </source>
</evidence>
<dbReference type="FunFam" id="3.40.309.10:FF:000009">
    <property type="entry name" value="Aldehyde dehydrogenase A"/>
    <property type="match status" value="1"/>
</dbReference>
<evidence type="ECO:0000256" key="1">
    <source>
        <dbReference type="ARBA" id="ARBA00009986"/>
    </source>
</evidence>
<dbReference type="InterPro" id="IPR029510">
    <property type="entry name" value="Ald_DH_CS_GLU"/>
</dbReference>
<evidence type="ECO:0000313" key="11">
    <source>
        <dbReference type="EMBL" id="SEA87400.1"/>
    </source>
</evidence>
<dbReference type="AlphaFoldDB" id="A0A1H4ESB9"/>
<dbReference type="CDD" id="cd07151">
    <property type="entry name" value="ALDH_HBenzADH"/>
    <property type="match status" value="1"/>
</dbReference>
<evidence type="ECO:0000256" key="3">
    <source>
        <dbReference type="ARBA" id="ARBA00023027"/>
    </source>
</evidence>
<comment type="function">
    <text evidence="5">Part of the sulfo-TAL (or sulfo-SFT) pathway, a D-sulfoquinovose degradation pathway that produces sulfolactate (SL). Catalyzes the oxidation of 3-sulfolactaldehyde (SLA) to sulfolactate (SL).</text>
</comment>
<feature type="active site" evidence="7">
    <location>
        <position position="286"/>
    </location>
</feature>
<gene>
    <name evidence="11" type="ORF">SAMN05421743_109192</name>
</gene>
<dbReference type="Proteomes" id="UP000198584">
    <property type="component" value="Unassembled WGS sequence"/>
</dbReference>
<dbReference type="PANTHER" id="PTHR42986">
    <property type="entry name" value="BENZALDEHYDE DEHYDROGENASE YFMT"/>
    <property type="match status" value="1"/>
</dbReference>
<evidence type="ECO:0000256" key="8">
    <source>
        <dbReference type="PROSITE-ProRule" id="PRU10007"/>
    </source>
</evidence>
<sequence>MSQEQFTKQYINGEWVQGSSDKKVENINPYTEEVIGVIPSANAEDLDKAYKGAKQAQKEWEKLLPAEKQAYFEKLVQVMDKRKEEIIDWLVKESGSTKIKSEIEFQVAKAIVKESVSFPTRMTGTLLPSNTPGKENRVYRKAKGVVGVIGPWNFPFHLALRSIAPAIATGNTVVVKPASDAPVTAGLLIADLFEEAGFPAGVLNVAVGRGSEIGDDFLTHPIPKVFSFTGSTEVGSHIGELAGKNIKETTLELGGNNAMIVLEDADIDKAVEAAAFGKYLHQGQICMAINRVIVHEQVHDQFVEAFKKKVEGLKAGDPSEDDTVVGPLINRDQVERIQKDIEESLQQGATKLIDGDVKGNMMDPIVLTDVTNEMPIAKNEIFGPVMPIIQVKDEEQAIRFANGTPYGLSGSVFTEDRHRGALVADQIETGMIHINDQSVNDEAHVAFGGEKDSGVGRFNGQWAIDKFTTEKWISVQNEYREFPF</sequence>
<dbReference type="STRING" id="571932.SAMN05421743_109192"/>
<dbReference type="PROSITE" id="PS00687">
    <property type="entry name" value="ALDEHYDE_DEHYDR_GLU"/>
    <property type="match status" value="1"/>
</dbReference>
<protein>
    <recommendedName>
        <fullName evidence="6">Aldehyde dehydrogenase</fullName>
    </recommendedName>
</protein>